<evidence type="ECO:0000256" key="12">
    <source>
        <dbReference type="SAM" id="MobiDB-lite"/>
    </source>
</evidence>
<evidence type="ECO:0000313" key="13">
    <source>
        <dbReference type="EMBL" id="KAE8990296.1"/>
    </source>
</evidence>
<comment type="catalytic activity">
    <reaction evidence="10">
        <text>tRNA(Trp) + L-tryptophan + ATP = L-tryptophyl-tRNA(Trp) + AMP + diphosphate + H(+)</text>
        <dbReference type="Rhea" id="RHEA:24080"/>
        <dbReference type="Rhea" id="RHEA-COMP:9671"/>
        <dbReference type="Rhea" id="RHEA-COMP:9705"/>
        <dbReference type="ChEBI" id="CHEBI:15378"/>
        <dbReference type="ChEBI" id="CHEBI:30616"/>
        <dbReference type="ChEBI" id="CHEBI:33019"/>
        <dbReference type="ChEBI" id="CHEBI:57912"/>
        <dbReference type="ChEBI" id="CHEBI:78442"/>
        <dbReference type="ChEBI" id="CHEBI:78535"/>
        <dbReference type="ChEBI" id="CHEBI:456215"/>
        <dbReference type="EC" id="6.1.1.2"/>
    </reaction>
</comment>
<evidence type="ECO:0000256" key="8">
    <source>
        <dbReference type="ARBA" id="ARBA00023146"/>
    </source>
</evidence>
<evidence type="ECO:0000256" key="11">
    <source>
        <dbReference type="RuleBase" id="RU363036"/>
    </source>
</evidence>
<comment type="caution">
    <text evidence="13">The sequence shown here is derived from an EMBL/GenBank/DDBJ whole genome shotgun (WGS) entry which is preliminary data.</text>
</comment>
<proteinExistence type="inferred from homology"/>
<dbReference type="InterPro" id="IPR001412">
    <property type="entry name" value="aa-tRNA-synth_I_CS"/>
</dbReference>
<name>A0A6A3J4R7_9STRA</name>
<dbReference type="InterPro" id="IPR050203">
    <property type="entry name" value="Trp-tRNA_synthetase"/>
</dbReference>
<evidence type="ECO:0000256" key="9">
    <source>
        <dbReference type="ARBA" id="ARBA00030268"/>
    </source>
</evidence>
<dbReference type="InterPro" id="IPR024109">
    <property type="entry name" value="Trp-tRNA-ligase_bac-type"/>
</dbReference>
<dbReference type="Proteomes" id="UP000429607">
    <property type="component" value="Unassembled WGS sequence"/>
</dbReference>
<dbReference type="Pfam" id="PF00579">
    <property type="entry name" value="tRNA-synt_1b"/>
    <property type="match status" value="2"/>
</dbReference>
<dbReference type="AlphaFoldDB" id="A0A6A3J4R7"/>
<evidence type="ECO:0000256" key="6">
    <source>
        <dbReference type="ARBA" id="ARBA00022840"/>
    </source>
</evidence>
<sequence length="430" mass="46536">MSSQLWRTPRAARSLRDPAILLQRRSSPAVFSDWRRRASSGAGAPEAAGDDVRVFSGIQPTGTPHLGNYCGAIAKWVALQEAAIRSPAPALSADATGDGPSEIDASTSPTSTSTGATRLYSVVDLHALTVPFDAQRMHDQVHSMVAALLGAGLDPTRNILFRQSDVAAHAELAWLLSCITPLGWLQRMTQFKQKAAAAKTESSLGLLAYPVLMAADILLYRATHVPVGEDQQQHLELTRMIATTFNDRFGSNRPGGKEVLPKPFPMVEEDTTTLTGAQRKSLSRIMSLRDPTKKMSKSDRSAMSRIELTDTADDIRKKVRKATTDAVSGIYYDREERPGVSNLLDIASAVTGQSVAQLEAQYADYRTGDFKDSVADAVIARICPIGERIKQYEADQAYIDKVLADGAAQASEFAAVTMKDVKEVMGLARA</sequence>
<dbReference type="PROSITE" id="PS00178">
    <property type="entry name" value="AA_TRNA_LIGASE_I"/>
    <property type="match status" value="1"/>
</dbReference>
<dbReference type="EC" id="6.1.1.2" evidence="3"/>
<evidence type="ECO:0000256" key="1">
    <source>
        <dbReference type="ARBA" id="ARBA00004173"/>
    </source>
</evidence>
<dbReference type="GO" id="GO:0006436">
    <property type="term" value="P:tryptophanyl-tRNA aminoacylation"/>
    <property type="evidence" value="ECO:0007669"/>
    <property type="project" value="InterPro"/>
</dbReference>
<evidence type="ECO:0000256" key="3">
    <source>
        <dbReference type="ARBA" id="ARBA00013161"/>
    </source>
</evidence>
<dbReference type="InterPro" id="IPR002306">
    <property type="entry name" value="Trp-tRNA-ligase"/>
</dbReference>
<protein>
    <recommendedName>
        <fullName evidence="3">tryptophan--tRNA ligase</fullName>
        <ecNumber evidence="3">6.1.1.2</ecNumber>
    </recommendedName>
    <alternativeName>
        <fullName evidence="9">Tryptophanyl-tRNA synthetase</fullName>
    </alternativeName>
</protein>
<feature type="region of interest" description="Disordered" evidence="12">
    <location>
        <begin position="90"/>
        <end position="113"/>
    </location>
</feature>
<evidence type="ECO:0000256" key="7">
    <source>
        <dbReference type="ARBA" id="ARBA00022917"/>
    </source>
</evidence>
<dbReference type="FunFam" id="1.10.240.10:FF:000002">
    <property type="entry name" value="Tryptophan--tRNA ligase"/>
    <property type="match status" value="1"/>
</dbReference>
<dbReference type="Gene3D" id="3.40.50.620">
    <property type="entry name" value="HUPs"/>
    <property type="match status" value="1"/>
</dbReference>
<dbReference type="EMBL" id="QXFV01002264">
    <property type="protein sequence ID" value="KAE8990296.1"/>
    <property type="molecule type" value="Genomic_DNA"/>
</dbReference>
<dbReference type="InterPro" id="IPR014729">
    <property type="entry name" value="Rossmann-like_a/b/a_fold"/>
</dbReference>
<dbReference type="PANTHER" id="PTHR43766">
    <property type="entry name" value="TRYPTOPHAN--TRNA LIGASE, MITOCHONDRIAL"/>
    <property type="match status" value="1"/>
</dbReference>
<evidence type="ECO:0000256" key="4">
    <source>
        <dbReference type="ARBA" id="ARBA00022598"/>
    </source>
</evidence>
<dbReference type="PANTHER" id="PTHR43766:SF1">
    <property type="entry name" value="TRYPTOPHAN--TRNA LIGASE, MITOCHONDRIAL"/>
    <property type="match status" value="1"/>
</dbReference>
<gene>
    <name evidence="13" type="ORF">PR001_g21529</name>
</gene>
<dbReference type="HAMAP" id="MF_00140_B">
    <property type="entry name" value="Trp_tRNA_synth_B"/>
    <property type="match status" value="1"/>
</dbReference>
<dbReference type="Gene3D" id="1.10.240.10">
    <property type="entry name" value="Tyrosyl-Transfer RNA Synthetase"/>
    <property type="match status" value="1"/>
</dbReference>
<evidence type="ECO:0000256" key="2">
    <source>
        <dbReference type="ARBA" id="ARBA00005594"/>
    </source>
</evidence>
<dbReference type="CDD" id="cd00806">
    <property type="entry name" value="TrpRS_core"/>
    <property type="match status" value="1"/>
</dbReference>
<keyword evidence="6 11" id="KW-0067">ATP-binding</keyword>
<keyword evidence="4 11" id="KW-0436">Ligase</keyword>
<dbReference type="InterPro" id="IPR002305">
    <property type="entry name" value="aa-tRNA-synth_Ic"/>
</dbReference>
<organism evidence="13 14">
    <name type="scientific">Phytophthora rubi</name>
    <dbReference type="NCBI Taxonomy" id="129364"/>
    <lineage>
        <taxon>Eukaryota</taxon>
        <taxon>Sar</taxon>
        <taxon>Stramenopiles</taxon>
        <taxon>Oomycota</taxon>
        <taxon>Peronosporomycetes</taxon>
        <taxon>Peronosporales</taxon>
        <taxon>Peronosporaceae</taxon>
        <taxon>Phytophthora</taxon>
    </lineage>
</organism>
<dbReference type="GO" id="GO:0004830">
    <property type="term" value="F:tryptophan-tRNA ligase activity"/>
    <property type="evidence" value="ECO:0007669"/>
    <property type="project" value="UniProtKB-EC"/>
</dbReference>
<dbReference type="NCBIfam" id="TIGR00233">
    <property type="entry name" value="trpS"/>
    <property type="match status" value="1"/>
</dbReference>
<evidence type="ECO:0000256" key="5">
    <source>
        <dbReference type="ARBA" id="ARBA00022741"/>
    </source>
</evidence>
<evidence type="ECO:0000313" key="14">
    <source>
        <dbReference type="Proteomes" id="UP000429607"/>
    </source>
</evidence>
<dbReference type="GO" id="GO:0005739">
    <property type="term" value="C:mitochondrion"/>
    <property type="evidence" value="ECO:0007669"/>
    <property type="project" value="UniProtKB-SubCell"/>
</dbReference>
<accession>A0A6A3J4R7</accession>
<comment type="subcellular location">
    <subcellularLocation>
        <location evidence="1">Mitochondrion</location>
    </subcellularLocation>
</comment>
<keyword evidence="7 11" id="KW-0648">Protein biosynthesis</keyword>
<dbReference type="GO" id="GO:0005524">
    <property type="term" value="F:ATP binding"/>
    <property type="evidence" value="ECO:0007669"/>
    <property type="project" value="UniProtKB-KW"/>
</dbReference>
<comment type="similarity">
    <text evidence="2 11">Belongs to the class-I aminoacyl-tRNA synthetase family.</text>
</comment>
<reference evidence="13 14" key="1">
    <citation type="submission" date="2018-09" db="EMBL/GenBank/DDBJ databases">
        <title>Genomic investigation of the strawberry pathogen Phytophthora fragariae indicates pathogenicity is determined by transcriptional variation in three key races.</title>
        <authorList>
            <person name="Adams T.M."/>
            <person name="Armitage A.D."/>
            <person name="Sobczyk M.K."/>
            <person name="Bates H.J."/>
            <person name="Dunwell J.M."/>
            <person name="Nellist C.F."/>
            <person name="Harrison R.J."/>
        </authorList>
    </citation>
    <scope>NUCLEOTIDE SEQUENCE [LARGE SCALE GENOMIC DNA]</scope>
    <source>
        <strain evidence="13 14">SCRP249</strain>
    </source>
</reference>
<evidence type="ECO:0000256" key="10">
    <source>
        <dbReference type="ARBA" id="ARBA00049929"/>
    </source>
</evidence>
<dbReference type="PRINTS" id="PR01039">
    <property type="entry name" value="TRNASYNTHTRP"/>
</dbReference>
<dbReference type="SUPFAM" id="SSF52374">
    <property type="entry name" value="Nucleotidylyl transferase"/>
    <property type="match status" value="1"/>
</dbReference>
<keyword evidence="5 11" id="KW-0547">Nucleotide-binding</keyword>
<keyword evidence="8 11" id="KW-0030">Aminoacyl-tRNA synthetase</keyword>